<dbReference type="EMBL" id="CAJNAP010000001">
    <property type="protein sequence ID" value="CAE6486628.1"/>
    <property type="molecule type" value="Genomic_DNA"/>
</dbReference>
<feature type="domain" description="N-acetylmuramoyl-L-alanine amidase" evidence="13">
    <location>
        <begin position="17"/>
        <end position="165"/>
    </location>
</feature>
<gene>
    <name evidence="14" type="primary">ampD</name>
    <name evidence="14" type="ORF">NMYAN_10437</name>
    <name evidence="15" type="ORF">SAMN05421880_1028</name>
</gene>
<comment type="subcellular location">
    <subcellularLocation>
        <location evidence="3">Cytoplasm</location>
    </subcellularLocation>
</comment>
<organism evidence="15 16">
    <name type="scientific">Nitrosomonas nitrosa</name>
    <dbReference type="NCBI Taxonomy" id="52442"/>
    <lineage>
        <taxon>Bacteria</taxon>
        <taxon>Pseudomonadati</taxon>
        <taxon>Pseudomonadota</taxon>
        <taxon>Betaproteobacteria</taxon>
        <taxon>Nitrosomonadales</taxon>
        <taxon>Nitrosomonadaceae</taxon>
        <taxon>Nitrosomonas</taxon>
    </lineage>
</organism>
<keyword evidence="9" id="KW-0862">Zinc</keyword>
<evidence type="ECO:0000259" key="13">
    <source>
        <dbReference type="SMART" id="SM00644"/>
    </source>
</evidence>
<keyword evidence="16" id="KW-1185">Reference proteome</keyword>
<dbReference type="RefSeq" id="WP_090665840.1">
    <property type="nucleotide sequence ID" value="NZ_CAJNAP010000001.1"/>
</dbReference>
<dbReference type="NCBIfam" id="NF008758">
    <property type="entry name" value="PRK11789.1"/>
    <property type="match status" value="1"/>
</dbReference>
<protein>
    <recommendedName>
        <fullName evidence="11">1,6-anhydro-N-acetylmuramyl-L-alanine amidase AmpD</fullName>
        <ecNumber evidence="5">3.5.1.28</ecNumber>
    </recommendedName>
    <alternativeName>
        <fullName evidence="12">N-acetylmuramoyl-L-alanine amidase</fullName>
    </alternativeName>
</protein>
<evidence type="ECO:0000256" key="2">
    <source>
        <dbReference type="ARBA" id="ARBA00001947"/>
    </source>
</evidence>
<dbReference type="GO" id="GO:0009254">
    <property type="term" value="P:peptidoglycan turnover"/>
    <property type="evidence" value="ECO:0007669"/>
    <property type="project" value="TreeGrafter"/>
</dbReference>
<evidence type="ECO:0000256" key="8">
    <source>
        <dbReference type="ARBA" id="ARBA00022801"/>
    </source>
</evidence>
<keyword evidence="8 14" id="KW-0378">Hydrolase</keyword>
<keyword evidence="7" id="KW-0479">Metal-binding</keyword>
<comment type="catalytic activity">
    <reaction evidence="1">
        <text>Hydrolyzes the link between N-acetylmuramoyl residues and L-amino acid residues in certain cell-wall glycopeptides.</text>
        <dbReference type="EC" id="3.5.1.28"/>
    </reaction>
</comment>
<accession>A0A1I4LCC9</accession>
<keyword evidence="6" id="KW-0963">Cytoplasm</keyword>
<keyword evidence="10" id="KW-0961">Cell wall biogenesis/degradation</keyword>
<evidence type="ECO:0000256" key="10">
    <source>
        <dbReference type="ARBA" id="ARBA00023316"/>
    </source>
</evidence>
<dbReference type="OrthoDB" id="9794842at2"/>
<evidence type="ECO:0000256" key="11">
    <source>
        <dbReference type="ARBA" id="ARBA00039257"/>
    </source>
</evidence>
<dbReference type="GO" id="GO:0046872">
    <property type="term" value="F:metal ion binding"/>
    <property type="evidence" value="ECO:0007669"/>
    <property type="project" value="UniProtKB-KW"/>
</dbReference>
<dbReference type="STRING" id="52442.SAMN05421880_1028"/>
<dbReference type="GO" id="GO:0071555">
    <property type="term" value="P:cell wall organization"/>
    <property type="evidence" value="ECO:0007669"/>
    <property type="project" value="UniProtKB-KW"/>
</dbReference>
<sequence length="190" mass="21298">MRIDATGYLENVRFIPSPNCDERPPECTITLLVIHSISLPPNEFGGSGIIELFTNQLDPTAHPYYLSLRDLKVSSHFLIRRDGEVIQFVPCTLRAWHAGISCWQGKNRCNDFSIGIELEGSDDIPFESIQYERLIALTSALLAAYPIIDIVGHADIAPARKTDPGPFFDWKKYRQALANGDIRLIAQADK</sequence>
<reference evidence="14" key="2">
    <citation type="submission" date="2021-02" db="EMBL/GenBank/DDBJ databases">
        <authorList>
            <person name="Han P."/>
        </authorList>
    </citation>
    <scope>NUCLEOTIDE SEQUENCE</scope>
    <source>
        <strain evidence="14">Nitrosomonas nitrosa 18-3D</strain>
    </source>
</reference>
<dbReference type="Proteomes" id="UP000199561">
    <property type="component" value="Unassembled WGS sequence"/>
</dbReference>
<evidence type="ECO:0000313" key="16">
    <source>
        <dbReference type="Proteomes" id="UP000199561"/>
    </source>
</evidence>
<comment type="similarity">
    <text evidence="4">Belongs to the N-acetylmuramoyl-L-alanine amidase 2 family.</text>
</comment>
<reference evidence="15 16" key="1">
    <citation type="submission" date="2016-10" db="EMBL/GenBank/DDBJ databases">
        <authorList>
            <person name="de Groot N.N."/>
        </authorList>
    </citation>
    <scope>NUCLEOTIDE SEQUENCE [LARGE SCALE GENOMIC DNA]</scope>
    <source>
        <strain evidence="15 16">Nm146</strain>
    </source>
</reference>
<evidence type="ECO:0000256" key="3">
    <source>
        <dbReference type="ARBA" id="ARBA00004496"/>
    </source>
</evidence>
<comment type="cofactor">
    <cofactor evidence="2">
        <name>Zn(2+)</name>
        <dbReference type="ChEBI" id="CHEBI:29105"/>
    </cofactor>
</comment>
<dbReference type="InterPro" id="IPR002502">
    <property type="entry name" value="Amidase_domain"/>
</dbReference>
<dbReference type="SMART" id="SM00644">
    <property type="entry name" value="Ami_2"/>
    <property type="match status" value="1"/>
</dbReference>
<dbReference type="PANTHER" id="PTHR30417">
    <property type="entry name" value="N-ACETYLMURAMOYL-L-ALANINE AMIDASE AMID"/>
    <property type="match status" value="1"/>
</dbReference>
<dbReference type="GO" id="GO:0005737">
    <property type="term" value="C:cytoplasm"/>
    <property type="evidence" value="ECO:0007669"/>
    <property type="project" value="UniProtKB-SubCell"/>
</dbReference>
<evidence type="ECO:0000256" key="5">
    <source>
        <dbReference type="ARBA" id="ARBA00011901"/>
    </source>
</evidence>
<dbReference type="EC" id="3.5.1.28" evidence="5"/>
<dbReference type="AlphaFoldDB" id="A0A1I4LCC9"/>
<dbReference type="PANTHER" id="PTHR30417:SF4">
    <property type="entry name" value="1,6-ANHYDRO-N-ACETYLMURAMYL-L-ALANINE AMIDASE AMPD"/>
    <property type="match status" value="1"/>
</dbReference>
<dbReference type="SUPFAM" id="SSF55846">
    <property type="entry name" value="N-acetylmuramoyl-L-alanine amidase-like"/>
    <property type="match status" value="1"/>
</dbReference>
<dbReference type="GO" id="GO:0008745">
    <property type="term" value="F:N-acetylmuramoyl-L-alanine amidase activity"/>
    <property type="evidence" value="ECO:0007669"/>
    <property type="project" value="UniProtKB-EC"/>
</dbReference>
<dbReference type="InterPro" id="IPR051206">
    <property type="entry name" value="NAMLAA_amidase_2"/>
</dbReference>
<evidence type="ECO:0000256" key="9">
    <source>
        <dbReference type="ARBA" id="ARBA00022833"/>
    </source>
</evidence>
<dbReference type="CDD" id="cd06583">
    <property type="entry name" value="PGRP"/>
    <property type="match status" value="1"/>
</dbReference>
<dbReference type="Proteomes" id="UP000601736">
    <property type="component" value="Unassembled WGS sequence"/>
</dbReference>
<dbReference type="Pfam" id="PF01510">
    <property type="entry name" value="Amidase_2"/>
    <property type="match status" value="1"/>
</dbReference>
<name>A0A1I4LCC9_9PROT</name>
<dbReference type="EMBL" id="FOUF01000002">
    <property type="protein sequence ID" value="SFL88287.1"/>
    <property type="molecule type" value="Genomic_DNA"/>
</dbReference>
<evidence type="ECO:0000313" key="15">
    <source>
        <dbReference type="EMBL" id="SFL88287.1"/>
    </source>
</evidence>
<dbReference type="InterPro" id="IPR036505">
    <property type="entry name" value="Amidase/PGRP_sf"/>
</dbReference>
<evidence type="ECO:0000256" key="7">
    <source>
        <dbReference type="ARBA" id="ARBA00022723"/>
    </source>
</evidence>
<dbReference type="GO" id="GO:0009253">
    <property type="term" value="P:peptidoglycan catabolic process"/>
    <property type="evidence" value="ECO:0007669"/>
    <property type="project" value="InterPro"/>
</dbReference>
<dbReference type="Gene3D" id="3.40.80.10">
    <property type="entry name" value="Peptidoglycan recognition protein-like"/>
    <property type="match status" value="1"/>
</dbReference>
<proteinExistence type="inferred from homology"/>
<evidence type="ECO:0000313" key="14">
    <source>
        <dbReference type="EMBL" id="CAE6486628.1"/>
    </source>
</evidence>
<evidence type="ECO:0000256" key="12">
    <source>
        <dbReference type="ARBA" id="ARBA00042615"/>
    </source>
</evidence>
<evidence type="ECO:0000256" key="6">
    <source>
        <dbReference type="ARBA" id="ARBA00022490"/>
    </source>
</evidence>
<evidence type="ECO:0000256" key="4">
    <source>
        <dbReference type="ARBA" id="ARBA00007553"/>
    </source>
</evidence>
<evidence type="ECO:0000256" key="1">
    <source>
        <dbReference type="ARBA" id="ARBA00001561"/>
    </source>
</evidence>